<keyword evidence="3" id="KW-1185">Reference proteome</keyword>
<dbReference type="EMBL" id="CAJJDP010000141">
    <property type="protein sequence ID" value="CAD8207242.1"/>
    <property type="molecule type" value="Genomic_DNA"/>
</dbReference>
<feature type="region of interest" description="Disordered" evidence="1">
    <location>
        <begin position="1"/>
        <end position="41"/>
    </location>
</feature>
<sequence>MADSMKDQTLSTTKQTSTTPLLNQRSAGHRNHEQKNHKNRVEFVELLTTKKSLLIVN</sequence>
<comment type="caution">
    <text evidence="2">The sequence shown here is derived from an EMBL/GenBank/DDBJ whole genome shotgun (WGS) entry which is preliminary data.</text>
</comment>
<feature type="compositionally biased region" description="Basic and acidic residues" evidence="1">
    <location>
        <begin position="30"/>
        <end position="41"/>
    </location>
</feature>
<protein>
    <submittedName>
        <fullName evidence="2">Uncharacterized protein</fullName>
    </submittedName>
</protein>
<organism evidence="2 3">
    <name type="scientific">Paramecium octaurelia</name>
    <dbReference type="NCBI Taxonomy" id="43137"/>
    <lineage>
        <taxon>Eukaryota</taxon>
        <taxon>Sar</taxon>
        <taxon>Alveolata</taxon>
        <taxon>Ciliophora</taxon>
        <taxon>Intramacronucleata</taxon>
        <taxon>Oligohymenophorea</taxon>
        <taxon>Peniculida</taxon>
        <taxon>Parameciidae</taxon>
        <taxon>Paramecium</taxon>
    </lineage>
</organism>
<feature type="compositionally biased region" description="Low complexity" evidence="1">
    <location>
        <begin position="8"/>
        <end position="22"/>
    </location>
</feature>
<evidence type="ECO:0000256" key="1">
    <source>
        <dbReference type="SAM" id="MobiDB-lite"/>
    </source>
</evidence>
<proteinExistence type="predicted"/>
<dbReference type="AlphaFoldDB" id="A0A8S1Y5P3"/>
<accession>A0A8S1Y5P3</accession>
<dbReference type="Proteomes" id="UP000683925">
    <property type="component" value="Unassembled WGS sequence"/>
</dbReference>
<gene>
    <name evidence="2" type="ORF">POCTA_138.1.T1400109</name>
</gene>
<evidence type="ECO:0000313" key="3">
    <source>
        <dbReference type="Proteomes" id="UP000683925"/>
    </source>
</evidence>
<reference evidence="2" key="1">
    <citation type="submission" date="2021-01" db="EMBL/GenBank/DDBJ databases">
        <authorList>
            <consortium name="Genoscope - CEA"/>
            <person name="William W."/>
        </authorList>
    </citation>
    <scope>NUCLEOTIDE SEQUENCE</scope>
</reference>
<name>A0A8S1Y5P3_PAROT</name>
<evidence type="ECO:0000313" key="2">
    <source>
        <dbReference type="EMBL" id="CAD8207242.1"/>
    </source>
</evidence>